<dbReference type="OrthoDB" id="5730196at2"/>
<dbReference type="RefSeq" id="WP_015816885.1">
    <property type="nucleotide sequence ID" value="NC_012997.1"/>
</dbReference>
<evidence type="ECO:0000256" key="1">
    <source>
        <dbReference type="ARBA" id="ARBA00009477"/>
    </source>
</evidence>
<dbReference type="PANTHER" id="PTHR30469:SF12">
    <property type="entry name" value="MULTIDRUG RESISTANCE PROTEIN MDTA"/>
    <property type="match status" value="1"/>
</dbReference>
<dbReference type="PANTHER" id="PTHR30469">
    <property type="entry name" value="MULTIDRUG RESISTANCE PROTEIN MDTA"/>
    <property type="match status" value="1"/>
</dbReference>
<gene>
    <name evidence="2" type="ordered locus">TERTU_2857</name>
</gene>
<evidence type="ECO:0000313" key="2">
    <source>
        <dbReference type="EMBL" id="ACR10773.1"/>
    </source>
</evidence>
<organism evidence="2 3">
    <name type="scientific">Teredinibacter turnerae (strain ATCC 39867 / T7901)</name>
    <dbReference type="NCBI Taxonomy" id="377629"/>
    <lineage>
        <taxon>Bacteria</taxon>
        <taxon>Pseudomonadati</taxon>
        <taxon>Pseudomonadota</taxon>
        <taxon>Gammaproteobacteria</taxon>
        <taxon>Cellvibrionales</taxon>
        <taxon>Cellvibrionaceae</taxon>
        <taxon>Teredinibacter</taxon>
    </lineage>
</organism>
<protein>
    <submittedName>
        <fullName evidence="2">Efflux transporter, RND family, MFP subunit</fullName>
    </submittedName>
</protein>
<dbReference type="Gene3D" id="2.40.420.20">
    <property type="match status" value="1"/>
</dbReference>
<dbReference type="GO" id="GO:0015562">
    <property type="term" value="F:efflux transmembrane transporter activity"/>
    <property type="evidence" value="ECO:0007669"/>
    <property type="project" value="TreeGrafter"/>
</dbReference>
<dbReference type="EMBL" id="CP001614">
    <property type="protein sequence ID" value="ACR10773.1"/>
    <property type="molecule type" value="Genomic_DNA"/>
</dbReference>
<comment type="similarity">
    <text evidence="1">Belongs to the membrane fusion protein (MFP) (TC 8.A.1) family.</text>
</comment>
<dbReference type="Gene3D" id="2.40.30.170">
    <property type="match status" value="1"/>
</dbReference>
<dbReference type="STRING" id="377629.TERTU_2857"/>
<dbReference type="AlphaFoldDB" id="C5BN77"/>
<dbReference type="SUPFAM" id="SSF111369">
    <property type="entry name" value="HlyD-like secretion proteins"/>
    <property type="match status" value="1"/>
</dbReference>
<name>C5BN77_TERTT</name>
<dbReference type="KEGG" id="ttu:TERTU_2857"/>
<proteinExistence type="inferred from homology"/>
<dbReference type="eggNOG" id="COG0845">
    <property type="taxonomic scope" value="Bacteria"/>
</dbReference>
<dbReference type="GO" id="GO:1990281">
    <property type="term" value="C:efflux pump complex"/>
    <property type="evidence" value="ECO:0007669"/>
    <property type="project" value="TreeGrafter"/>
</dbReference>
<dbReference type="Proteomes" id="UP000009080">
    <property type="component" value="Chromosome"/>
</dbReference>
<reference evidence="2 3" key="1">
    <citation type="journal article" date="2009" name="PLoS ONE">
        <title>The complete genome of Teredinibacter turnerae T7901: an intracellular endosymbiont of marine wood-boring bivalves (shipworms).</title>
        <authorList>
            <person name="Yang J.C."/>
            <person name="Madupu R."/>
            <person name="Durkin A.S."/>
            <person name="Ekborg N.A."/>
            <person name="Pedamallu C.S."/>
            <person name="Hostetler J.B."/>
            <person name="Radune D."/>
            <person name="Toms B.S."/>
            <person name="Henrissat B."/>
            <person name="Coutinho P.M."/>
            <person name="Schwarz S."/>
            <person name="Field L."/>
            <person name="Trindade-Silva A.E."/>
            <person name="Soares C.A.G."/>
            <person name="Elshahawi S."/>
            <person name="Hanora A."/>
            <person name="Schmidt E.W."/>
            <person name="Haygood M.G."/>
            <person name="Posfai J."/>
            <person name="Benner J."/>
            <person name="Madinger C."/>
            <person name="Nove J."/>
            <person name="Anton B."/>
            <person name="Chaudhary K."/>
            <person name="Foster J."/>
            <person name="Holman A."/>
            <person name="Kumar S."/>
            <person name="Lessard P.A."/>
            <person name="Luyten Y.A."/>
            <person name="Slatko B."/>
            <person name="Wood N."/>
            <person name="Wu B."/>
            <person name="Teplitski M."/>
            <person name="Mougous J.D."/>
            <person name="Ward N."/>
            <person name="Eisen J.A."/>
            <person name="Badger J.H."/>
            <person name="Distel D.L."/>
        </authorList>
    </citation>
    <scope>NUCLEOTIDE SEQUENCE [LARGE SCALE GENOMIC DNA]</scope>
    <source>
        <strain evidence="3">ATCC 39867 / T7901</strain>
    </source>
</reference>
<dbReference type="HOGENOM" id="CLU_018816_18_2_6"/>
<dbReference type="Gene3D" id="1.10.287.470">
    <property type="entry name" value="Helix hairpin bin"/>
    <property type="match status" value="1"/>
</dbReference>
<keyword evidence="3" id="KW-1185">Reference proteome</keyword>
<dbReference type="InterPro" id="IPR006143">
    <property type="entry name" value="RND_pump_MFP"/>
</dbReference>
<evidence type="ECO:0000313" key="3">
    <source>
        <dbReference type="Proteomes" id="UP000009080"/>
    </source>
</evidence>
<dbReference type="NCBIfam" id="TIGR01730">
    <property type="entry name" value="RND_mfp"/>
    <property type="match status" value="1"/>
</dbReference>
<sequence length="397" mass="43186">MGKLIKIMLPSGIIAASFIAVFLMTVAKEPPVKNATPEAIPRYEVNEIHSQLVQVVVDLFGEVKAESELTLIAEVSGRIESIHPAFNAGGTIDANEVLIKIKDEDYRLAVVQAEAQVAIADLALQENIADAEVARKQLPSGSHTPLALKQPQIAQARAQLKAAEAGLQKARLDLARTAITLPFTSRIRSKLVGVGQYVPVGVSLGEAYSTENAEVRLAFTDDQLIQLGISMGYKAEKQDALKVKVTANVAGRDYEWWGWLARVDAAYERQTRLIYGYVKVEAPYEQVRGQEKMPLAIGSFISAQVRATEPIRAYVIPSEALHYGNRVYVVNNGQVFSKRLSVFQQRSESLVVLDGLKDGDLIVTSPVSAVVEGAKAEAVVAKPIATQNVFVIQEQAL</sequence>
<dbReference type="Gene3D" id="2.40.50.100">
    <property type="match status" value="1"/>
</dbReference>
<accession>C5BN77</accession>